<keyword evidence="2" id="KW-1185">Reference proteome</keyword>
<dbReference type="HOGENOM" id="CLU_2732483_0_0_5"/>
<accession>K7ZCR0</accession>
<sequence length="71" mass="8734">MYYYKIFIYTRWLENDRKQYLNHHPICFSSFIPQVNENSVKILQLFSLFTTLCAISYQNYSTQSKYFHISF</sequence>
<name>K7ZCR0_9PROT</name>
<evidence type="ECO:0000313" key="1">
    <source>
        <dbReference type="EMBL" id="AFX98821.1"/>
    </source>
</evidence>
<dbReference type="Proteomes" id="UP000010077">
    <property type="component" value="Chromosome"/>
</dbReference>
<protein>
    <submittedName>
        <fullName evidence="1">Uncharacterized protein</fullName>
    </submittedName>
</protein>
<gene>
    <name evidence="1" type="ORF">A1OE_633</name>
</gene>
<dbReference type="AlphaFoldDB" id="K7ZCR0"/>
<reference evidence="1 2" key="1">
    <citation type="journal article" date="2012" name="Proc. Natl. Acad. Sci. U.S.A.">
        <title>Genome streamlining and chemical defense in a coral reef symbiosis.</title>
        <authorList>
            <person name="Kwan J.C."/>
            <person name="Donia M.S."/>
            <person name="Han A.W."/>
            <person name="Hirose E."/>
            <person name="Haygood M.G."/>
            <person name="Schmidt E.W."/>
        </authorList>
    </citation>
    <scope>NUCLEOTIDE SEQUENCE [LARGE SCALE GENOMIC DNA]</scope>
    <source>
        <strain evidence="1 2">L2</strain>
    </source>
</reference>
<evidence type="ECO:0000313" key="2">
    <source>
        <dbReference type="Proteomes" id="UP000010077"/>
    </source>
</evidence>
<proteinExistence type="predicted"/>
<dbReference type="KEGG" id="thal:A1OE_633"/>
<organism evidence="1 2">
    <name type="scientific">Candidatus Endolissoclinum faulkneri L2</name>
    <dbReference type="NCBI Taxonomy" id="1193729"/>
    <lineage>
        <taxon>Bacteria</taxon>
        <taxon>Pseudomonadati</taxon>
        <taxon>Pseudomonadota</taxon>
        <taxon>Alphaproteobacteria</taxon>
        <taxon>Rhodospirillales</taxon>
        <taxon>Rhodospirillaceae</taxon>
        <taxon>Candidatus Endolissoclinum</taxon>
    </lineage>
</organism>
<dbReference type="EMBL" id="CP003539">
    <property type="protein sequence ID" value="AFX98821.1"/>
    <property type="molecule type" value="Genomic_DNA"/>
</dbReference>